<comment type="caution">
    <text evidence="4">The sequence shown here is derived from an EMBL/GenBank/DDBJ whole genome shotgun (WGS) entry which is preliminary data.</text>
</comment>
<name>A0ABQ5P223_9ACTN</name>
<evidence type="ECO:0000259" key="3">
    <source>
        <dbReference type="Pfam" id="PF03068"/>
    </source>
</evidence>
<organism evidence="4 5">
    <name type="scientific">Streptomyces yaizuensis</name>
    <dbReference type="NCBI Taxonomy" id="2989713"/>
    <lineage>
        <taxon>Bacteria</taxon>
        <taxon>Bacillati</taxon>
        <taxon>Actinomycetota</taxon>
        <taxon>Actinomycetes</taxon>
        <taxon>Kitasatosporales</taxon>
        <taxon>Streptomycetaceae</taxon>
        <taxon>Streptomyces</taxon>
    </lineage>
</organism>
<feature type="signal peptide" evidence="2">
    <location>
        <begin position="1"/>
        <end position="29"/>
    </location>
</feature>
<dbReference type="InterPro" id="IPR036556">
    <property type="entry name" value="PAD_central_sf"/>
</dbReference>
<dbReference type="PANTHER" id="PTHR10837">
    <property type="entry name" value="PEPTIDYLARGININE DEIMINASE"/>
    <property type="match status" value="1"/>
</dbReference>
<dbReference type="PANTHER" id="PTHR10837:SF8">
    <property type="entry name" value="PROTEIN-ARGININE DEIMINASE"/>
    <property type="match status" value="1"/>
</dbReference>
<dbReference type="Proteomes" id="UP001291653">
    <property type="component" value="Unassembled WGS sequence"/>
</dbReference>
<keyword evidence="5" id="KW-1185">Reference proteome</keyword>
<dbReference type="EMBL" id="BSBI01000008">
    <property type="protein sequence ID" value="GLF96641.1"/>
    <property type="molecule type" value="Genomic_DNA"/>
</dbReference>
<feature type="chain" id="PRO_5047404039" evidence="2">
    <location>
        <begin position="30"/>
        <end position="665"/>
    </location>
</feature>
<evidence type="ECO:0000256" key="2">
    <source>
        <dbReference type="SAM" id="SignalP"/>
    </source>
</evidence>
<accession>A0ABQ5P223</accession>
<feature type="region of interest" description="Disordered" evidence="1">
    <location>
        <begin position="78"/>
        <end position="97"/>
    </location>
</feature>
<evidence type="ECO:0000313" key="4">
    <source>
        <dbReference type="EMBL" id="GLF96641.1"/>
    </source>
</evidence>
<dbReference type="SUPFAM" id="SSF55909">
    <property type="entry name" value="Pentein"/>
    <property type="match status" value="1"/>
</dbReference>
<gene>
    <name evidence="4" type="ORF">SYYSPA8_20110</name>
</gene>
<evidence type="ECO:0000313" key="5">
    <source>
        <dbReference type="Proteomes" id="UP001291653"/>
    </source>
</evidence>
<dbReference type="Gene3D" id="2.60.40.1700">
    <property type="entry name" value="Protein-arginine deiminase, central domain"/>
    <property type="match status" value="1"/>
</dbReference>
<dbReference type="Pfam" id="PF03068">
    <property type="entry name" value="PAD"/>
    <property type="match status" value="1"/>
</dbReference>
<dbReference type="SUPFAM" id="SSF110083">
    <property type="entry name" value="Peptidylarginine deiminase Pad4, middle domain"/>
    <property type="match status" value="1"/>
</dbReference>
<dbReference type="InterPro" id="IPR004303">
    <property type="entry name" value="PAD"/>
</dbReference>
<reference evidence="4 5" key="1">
    <citation type="submission" date="2022-10" db="EMBL/GenBank/DDBJ databases">
        <title>Draft genome sequence of Streptomyces sp. YSPA8.</title>
        <authorList>
            <person name="Moriuchi R."/>
            <person name="Dohra H."/>
            <person name="Yamamura H."/>
            <person name="Kodani S."/>
        </authorList>
    </citation>
    <scope>NUCLEOTIDE SEQUENCE [LARGE SCALE GENOMIC DNA]</scope>
    <source>
        <strain evidence="4 5">YSPA8</strain>
    </source>
</reference>
<feature type="compositionally biased region" description="Basic and acidic residues" evidence="1">
    <location>
        <begin position="43"/>
        <end position="53"/>
    </location>
</feature>
<protein>
    <submittedName>
        <fullName evidence="4">Protein-arginine deiminase domain-containing protein</fullName>
    </submittedName>
</protein>
<evidence type="ECO:0000256" key="1">
    <source>
        <dbReference type="SAM" id="MobiDB-lite"/>
    </source>
</evidence>
<dbReference type="Gene3D" id="3.75.10.10">
    <property type="entry name" value="L-arginine/glycine Amidinotransferase, Chain A"/>
    <property type="match status" value="1"/>
</dbReference>
<feature type="region of interest" description="Disordered" evidence="1">
    <location>
        <begin position="25"/>
        <end position="65"/>
    </location>
</feature>
<keyword evidence="2" id="KW-0732">Signal</keyword>
<proteinExistence type="predicted"/>
<dbReference type="InterPro" id="IPR013530">
    <property type="entry name" value="PAD_C"/>
</dbReference>
<sequence length="665" mass="71196">MGSQRWKSIAVATGVAGALVGTMSAPASATGEGRAAPAPAADLRADVNRDGRVDTTGTSDNAGEDTWTKRRGAVVLPNIDDDQKDCPTRDSSGRPLTDAELARCNDAADTVVNGPHDAADLARLRTVPMPGVAAGTTATIEIDRTPVPGLERGRLFIDAGGGWRHLTPSTVLDATALRWGVELGIEATDVVRSPAWDGTLTVRFTVTAPDGRVSYDTVKVRVAPVLTHHHRQRAQQVVVSKLVEDYADAPWLKPAQNKFVRELAPVAKKAGITKPLKVLETNDIWAQDFVEPGYTSMTGPNGKPHTLRVMIRSAQPNREAGRELFTQMRGRDIGVVQFDGPADLVPEWTLNSMGNLETIPPYAHQGKEYPAGRIIMGQWGEYGLKPAKPMTDFLSAQGMQSPLLLDTNWLAVGHVDEFVQFLPAKTARGWRIAVSDPKAGLDVLRKAKAEGHGGKRLFSVPGVKGRPAPKVTIDQALADRKFLADNQYARARIEANLRLLRKETGVTEAETVRVPGLFSGYELPDLGARTAKESGKASGKASGKDGVPGIKLGRIGADVLTGITGDSARKSAGAVAPNVNHTVAYIPGAVNGVVLSDKDYLSAKQWGPVINGVDVFGKAVSAAYQRAGFKTVYLDDYNSYHFGGGEVHCGTNTLRDTSAPWWRQP</sequence>
<feature type="domain" description="Protein-arginine deiminase C-terminal" evidence="3">
    <location>
        <begin position="213"/>
        <end position="662"/>
    </location>
</feature>